<comment type="subcellular location">
    <subcellularLocation>
        <location evidence="1 8">Nucleus</location>
    </subcellularLocation>
</comment>
<dbReference type="AlphaFoldDB" id="A0A084APC9"/>
<evidence type="ECO:0000256" key="9">
    <source>
        <dbReference type="SAM" id="MobiDB-lite"/>
    </source>
</evidence>
<evidence type="ECO:0000259" key="10">
    <source>
        <dbReference type="PROSITE" id="PS50071"/>
    </source>
</evidence>
<dbReference type="Proteomes" id="UP000028045">
    <property type="component" value="Unassembled WGS sequence"/>
</dbReference>
<dbReference type="CDD" id="cd00086">
    <property type="entry name" value="homeodomain"/>
    <property type="match status" value="1"/>
</dbReference>
<dbReference type="InterPro" id="IPR008422">
    <property type="entry name" value="KN_HD"/>
</dbReference>
<dbReference type="GO" id="GO:0006355">
    <property type="term" value="P:regulation of DNA-templated transcription"/>
    <property type="evidence" value="ECO:0007669"/>
    <property type="project" value="InterPro"/>
</dbReference>
<evidence type="ECO:0000256" key="4">
    <source>
        <dbReference type="ARBA" id="ARBA00023155"/>
    </source>
</evidence>
<dbReference type="GO" id="GO:0005634">
    <property type="term" value="C:nucleus"/>
    <property type="evidence" value="ECO:0007669"/>
    <property type="project" value="UniProtKB-SubCell"/>
</dbReference>
<keyword evidence="6 8" id="KW-0539">Nucleus</keyword>
<comment type="similarity">
    <text evidence="7">Belongs to the TALE/TGIF homeobox family.</text>
</comment>
<feature type="domain" description="Homeobox" evidence="10">
    <location>
        <begin position="301"/>
        <end position="364"/>
    </location>
</feature>
<dbReference type="Gene3D" id="1.10.10.60">
    <property type="entry name" value="Homeodomain-like"/>
    <property type="match status" value="1"/>
</dbReference>
<evidence type="ECO:0000313" key="12">
    <source>
        <dbReference type="Proteomes" id="UP000028045"/>
    </source>
</evidence>
<organism evidence="11 12">
    <name type="scientific">Stachybotrys chartarum (strain CBS 109288 / IBT 7711)</name>
    <name type="common">Toxic black mold</name>
    <name type="synonym">Stilbospora chartarum</name>
    <dbReference type="NCBI Taxonomy" id="1280523"/>
    <lineage>
        <taxon>Eukaryota</taxon>
        <taxon>Fungi</taxon>
        <taxon>Dikarya</taxon>
        <taxon>Ascomycota</taxon>
        <taxon>Pezizomycotina</taxon>
        <taxon>Sordariomycetes</taxon>
        <taxon>Hypocreomycetidae</taxon>
        <taxon>Hypocreales</taxon>
        <taxon>Stachybotryaceae</taxon>
        <taxon>Stachybotrys</taxon>
    </lineage>
</organism>
<keyword evidence="12" id="KW-1185">Reference proteome</keyword>
<dbReference type="InterPro" id="IPR001356">
    <property type="entry name" value="HD"/>
</dbReference>
<dbReference type="GO" id="GO:0003677">
    <property type="term" value="F:DNA binding"/>
    <property type="evidence" value="ECO:0007669"/>
    <property type="project" value="UniProtKB-UniRule"/>
</dbReference>
<feature type="compositionally biased region" description="Basic and acidic residues" evidence="9">
    <location>
        <begin position="180"/>
        <end position="190"/>
    </location>
</feature>
<evidence type="ECO:0000256" key="6">
    <source>
        <dbReference type="ARBA" id="ARBA00023242"/>
    </source>
</evidence>
<feature type="compositionally biased region" description="Polar residues" evidence="9">
    <location>
        <begin position="145"/>
        <end position="167"/>
    </location>
</feature>
<evidence type="ECO:0000256" key="3">
    <source>
        <dbReference type="ARBA" id="ARBA00023125"/>
    </source>
</evidence>
<evidence type="ECO:0000313" key="11">
    <source>
        <dbReference type="EMBL" id="KEY67158.1"/>
    </source>
</evidence>
<dbReference type="SUPFAM" id="SSF46689">
    <property type="entry name" value="Homeodomain-like"/>
    <property type="match status" value="1"/>
</dbReference>
<feature type="compositionally biased region" description="Basic and acidic residues" evidence="9">
    <location>
        <begin position="203"/>
        <end position="217"/>
    </location>
</feature>
<evidence type="ECO:0000256" key="7">
    <source>
        <dbReference type="ARBA" id="ARBA00038021"/>
    </source>
</evidence>
<keyword evidence="4 8" id="KW-0371">Homeobox</keyword>
<evidence type="ECO:0000256" key="1">
    <source>
        <dbReference type="ARBA" id="ARBA00004123"/>
    </source>
</evidence>
<feature type="compositionally biased region" description="Polar residues" evidence="9">
    <location>
        <begin position="8"/>
        <end position="26"/>
    </location>
</feature>
<feature type="region of interest" description="Disordered" evidence="9">
    <location>
        <begin position="261"/>
        <end position="280"/>
    </location>
</feature>
<name>A0A084APC9_STACB</name>
<reference evidence="11 12" key="1">
    <citation type="journal article" date="2014" name="BMC Genomics">
        <title>Comparative genome sequencing reveals chemotype-specific gene clusters in the toxigenic black mold Stachybotrys.</title>
        <authorList>
            <person name="Semeiks J."/>
            <person name="Borek D."/>
            <person name="Otwinowski Z."/>
            <person name="Grishin N.V."/>
        </authorList>
    </citation>
    <scope>NUCLEOTIDE SEQUENCE [LARGE SCALE GENOMIC DNA]</scope>
    <source>
        <strain evidence="12">CBS 109288 / IBT 7711</strain>
    </source>
</reference>
<dbReference type="HOGENOM" id="CLU_055480_0_0_1"/>
<keyword evidence="3 8" id="KW-0238">DNA-binding</keyword>
<dbReference type="Pfam" id="PF05920">
    <property type="entry name" value="Homeobox_KN"/>
    <property type="match status" value="1"/>
</dbReference>
<dbReference type="InterPro" id="IPR009057">
    <property type="entry name" value="Homeodomain-like_sf"/>
</dbReference>
<dbReference type="EMBL" id="KL648629">
    <property type="protein sequence ID" value="KEY67158.1"/>
    <property type="molecule type" value="Genomic_DNA"/>
</dbReference>
<keyword evidence="2" id="KW-0805">Transcription regulation</keyword>
<feature type="DNA-binding region" description="Homeobox" evidence="8">
    <location>
        <begin position="303"/>
        <end position="365"/>
    </location>
</feature>
<evidence type="ECO:0000256" key="2">
    <source>
        <dbReference type="ARBA" id="ARBA00023015"/>
    </source>
</evidence>
<dbReference type="SMART" id="SM00389">
    <property type="entry name" value="HOX"/>
    <property type="match status" value="1"/>
</dbReference>
<evidence type="ECO:0000256" key="5">
    <source>
        <dbReference type="ARBA" id="ARBA00023163"/>
    </source>
</evidence>
<accession>A0A084APC9</accession>
<dbReference type="OrthoDB" id="10056939at2759"/>
<feature type="region of interest" description="Disordered" evidence="9">
    <location>
        <begin position="104"/>
        <end position="217"/>
    </location>
</feature>
<sequence length="434" mass="48167">MGFGQLRPPSSNKKLSSERNPSQEANMSILAMTPPSPHSAFRTGYPLDGTRPSPPRSHYEPQSIALPSIRQAFPELRLSSQHQYYPIPPLSTSASPVANVASKITSPEYLHSPNKRRRNSTEDEAELARPRQVSRLYASPEPVGKQQNSPTLSSQPATVESRQSSGRHASPFARTNGFHPPHDYLGRPDLRPSLPSLPPPLGFEKDHPSLQAQDREHSRNGFLGHHIPTVRQPASTVDTGSDHQGGGYGFAYQHPSRLQSLSTGSTRPYDRSPFTAGGYGGQYQEAAQYNDAAGMSLGGDTKQRKRRGNLPKETTDKLRAWFLAHLHHPYPSEDEKQELMRQTGLQMNQISNWFINARRRQLPAMINNARAESDAMNAHAGEGKILVSPDRAVYGRENAKMDQRASNEMDGGVYDDDLDNLGQRNNMHYKRGSV</sequence>
<dbReference type="PROSITE" id="PS50071">
    <property type="entry name" value="HOMEOBOX_2"/>
    <property type="match status" value="1"/>
</dbReference>
<dbReference type="PANTHER" id="PTHR11850">
    <property type="entry name" value="HOMEOBOX PROTEIN TRANSCRIPTION FACTORS"/>
    <property type="match status" value="1"/>
</dbReference>
<feature type="region of interest" description="Disordered" evidence="9">
    <location>
        <begin position="1"/>
        <end position="63"/>
    </location>
</feature>
<gene>
    <name evidence="11" type="ORF">S7711_03018</name>
</gene>
<proteinExistence type="inferred from homology"/>
<keyword evidence="5" id="KW-0804">Transcription</keyword>
<dbReference type="FunFam" id="1.10.10.60:FF:000059">
    <property type="entry name" value="TGFB-induced factor homeobox 1"/>
    <property type="match status" value="1"/>
</dbReference>
<feature type="region of interest" description="Disordered" evidence="9">
    <location>
        <begin position="407"/>
        <end position="434"/>
    </location>
</feature>
<protein>
    <recommendedName>
        <fullName evidence="10">Homeobox domain-containing protein</fullName>
    </recommendedName>
</protein>
<evidence type="ECO:0000256" key="8">
    <source>
        <dbReference type="PROSITE-ProRule" id="PRU00108"/>
    </source>
</evidence>
<dbReference type="InterPro" id="IPR050224">
    <property type="entry name" value="TALE_homeobox"/>
</dbReference>